<sequence length="271" mass="30983">MKRYKYRFQTISCLALSPREHQGFYKDAGDFETKDIRISNHRDKLGNLENKINIIYPFYQYGTYPKYDPKHTQYYIPGSSIKGAILAKDSTEADEQLGIKLMVDDVSVKSEDLRLHLLYKVQNLAPESEHAIELGDFFPNVAVEMLTRNCEYTGEMFGNGEYIRRRLSCSQQATKEKLGQFIELLDNAGMNGRRKVKESSYVKLQNMQNGVKQILKEMEGNKDSFILLMGGFKGLSLSRQLSSIDGVKSAIYVDHVEGSYLPHGLVRIILE</sequence>
<name>A0ABU5PNW4_9BACL</name>
<evidence type="ECO:0000313" key="2">
    <source>
        <dbReference type="Proteomes" id="UP001292216"/>
    </source>
</evidence>
<evidence type="ECO:0000313" key="1">
    <source>
        <dbReference type="EMBL" id="MEA3571636.1"/>
    </source>
</evidence>
<gene>
    <name evidence="1" type="ORF">U9M73_16930</name>
</gene>
<dbReference type="RefSeq" id="WP_323078181.1">
    <property type="nucleotide sequence ID" value="NZ_CBCSKM010000001.1"/>
</dbReference>
<dbReference type="Proteomes" id="UP001292216">
    <property type="component" value="Unassembled WGS sequence"/>
</dbReference>
<accession>A0ABU5PNW4</accession>
<organism evidence="1 2">
    <name type="scientific">Paenibacillus phoenicis</name>
    <dbReference type="NCBI Taxonomy" id="554117"/>
    <lineage>
        <taxon>Bacteria</taxon>
        <taxon>Bacillati</taxon>
        <taxon>Bacillota</taxon>
        <taxon>Bacilli</taxon>
        <taxon>Bacillales</taxon>
        <taxon>Paenibacillaceae</taxon>
        <taxon>Paenibacillus</taxon>
    </lineage>
</organism>
<keyword evidence="2" id="KW-1185">Reference proteome</keyword>
<protein>
    <submittedName>
        <fullName evidence="1">Uncharacterized protein</fullName>
    </submittedName>
</protein>
<comment type="caution">
    <text evidence="1">The sequence shown here is derived from an EMBL/GenBank/DDBJ whole genome shotgun (WGS) entry which is preliminary data.</text>
</comment>
<proteinExistence type="predicted"/>
<dbReference type="EMBL" id="JAYERP010000001">
    <property type="protein sequence ID" value="MEA3571636.1"/>
    <property type="molecule type" value="Genomic_DNA"/>
</dbReference>
<reference evidence="1 2" key="1">
    <citation type="submission" date="2023-12" db="EMBL/GenBank/DDBJ databases">
        <title>Whole genome sequencing of Paenibacillus phoenicis isolated from the Phoenix Mars Lander spacecraft assembly facility.</title>
        <authorList>
            <person name="Garcia A."/>
            <person name="Venkateswaran K."/>
        </authorList>
    </citation>
    <scope>NUCLEOTIDE SEQUENCE [LARGE SCALE GENOMIC DNA]</scope>
    <source>
        <strain evidence="1 2">3PO2SA</strain>
    </source>
</reference>